<sequence>MDWSRFKHPHAEDRIHPFWFWNGEMADDQIKRQIGEMADKGVGGFFICPRQGLEVPYLSEQWFQKVRLAVEYAASLGLQAWLYDEYPYPSGIAGGEVTLLHP</sequence>
<gene>
    <name evidence="1" type="ORF">K0U00_37955</name>
</gene>
<evidence type="ECO:0000313" key="2">
    <source>
        <dbReference type="Proteomes" id="UP001519887"/>
    </source>
</evidence>
<name>A0ABS7CGM4_9BACL</name>
<reference evidence="1 2" key="1">
    <citation type="submission" date="2021-07" db="EMBL/GenBank/DDBJ databases">
        <title>Paenibacillus radiodurans sp. nov., isolated from the southeastern edge of Tengger Desert.</title>
        <authorList>
            <person name="Zhang G."/>
        </authorList>
    </citation>
    <scope>NUCLEOTIDE SEQUENCE [LARGE SCALE GENOMIC DNA]</scope>
    <source>
        <strain evidence="1 2">CCM 7311</strain>
    </source>
</reference>
<dbReference type="PANTHER" id="PTHR36848">
    <property type="entry name" value="DNA-BINDING PROTEIN (PUTATIVE SECRETED PROTEIN)-RELATED"/>
    <property type="match status" value="1"/>
</dbReference>
<comment type="caution">
    <text evidence="1">The sequence shown here is derived from an EMBL/GenBank/DDBJ whole genome shotgun (WGS) entry which is preliminary data.</text>
</comment>
<dbReference type="EMBL" id="JAHZIK010001877">
    <property type="protein sequence ID" value="MBW7459860.1"/>
    <property type="molecule type" value="Genomic_DNA"/>
</dbReference>
<evidence type="ECO:0000313" key="1">
    <source>
        <dbReference type="EMBL" id="MBW7459860.1"/>
    </source>
</evidence>
<dbReference type="PANTHER" id="PTHR36848:SF2">
    <property type="entry name" value="SECRETED PROTEIN"/>
    <property type="match status" value="1"/>
</dbReference>
<accession>A0ABS7CGM4</accession>
<organism evidence="1 2">
    <name type="scientific">Paenibacillus sepulcri</name>
    <dbReference type="NCBI Taxonomy" id="359917"/>
    <lineage>
        <taxon>Bacteria</taxon>
        <taxon>Bacillati</taxon>
        <taxon>Bacillota</taxon>
        <taxon>Bacilli</taxon>
        <taxon>Bacillales</taxon>
        <taxon>Paenibacillaceae</taxon>
        <taxon>Paenibacillus</taxon>
    </lineage>
</organism>
<dbReference type="InterPro" id="IPR053161">
    <property type="entry name" value="Ulvan_degrading_GH"/>
</dbReference>
<keyword evidence="2" id="KW-1185">Reference proteome</keyword>
<proteinExistence type="predicted"/>
<feature type="non-terminal residue" evidence="1">
    <location>
        <position position="102"/>
    </location>
</feature>
<keyword evidence="1" id="KW-0378">Hydrolase</keyword>
<dbReference type="GO" id="GO:0016787">
    <property type="term" value="F:hydrolase activity"/>
    <property type="evidence" value="ECO:0007669"/>
    <property type="project" value="UniProtKB-KW"/>
</dbReference>
<dbReference type="Proteomes" id="UP001519887">
    <property type="component" value="Unassembled WGS sequence"/>
</dbReference>
<protein>
    <submittedName>
        <fullName evidence="1">Glycoside hydrolase</fullName>
    </submittedName>
</protein>